<feature type="region of interest" description="Disordered" evidence="1">
    <location>
        <begin position="117"/>
        <end position="144"/>
    </location>
</feature>
<accession>A0A445JYQ7</accession>
<sequence>MGCCVSSHKTPTSSSLAKFHDPPKPLIKPSESSSAEEAVKELLLETPKWNPTTFAKSKPQKPHQNTNFHRFKDEKSKVEKRALTLSIYKAEDTTSAEVCSLSETVSTDTSIANQIEETRKRVDTSQPKLQKNRSFPGERRERTVVHGARNNSVGSVKLVQCRDQTAKKIGNGGTRRRRDPTENSLRRSRSPATVSGAGEARPVTGRSPSVKKLDRSTTRIRTGTAENGCRKRENPTTAGKCLLRKTGVGIVRGVCLLSVTPPQFLFWKFLVVLCEFPLLRLRDTRWNGRMQVDYDEGRDGLVMQQEGKGGVNGMGDWFHPLKHKRQIGHLPSILWNDMAMQKGMSQGSKFKIQPKRAATYFRAFGIRQYLPPVKFKSVMVLITLGVSLDEKI</sequence>
<dbReference type="EMBL" id="QZWG01000007">
    <property type="protein sequence ID" value="RZC03654.1"/>
    <property type="molecule type" value="Genomic_DNA"/>
</dbReference>
<protein>
    <submittedName>
        <fullName evidence="2">Uncharacterized protein</fullName>
    </submittedName>
</protein>
<name>A0A445JYQ7_GLYSO</name>
<feature type="region of interest" description="Disordered" evidence="1">
    <location>
        <begin position="1"/>
        <end position="35"/>
    </location>
</feature>
<feature type="compositionally biased region" description="Polar residues" evidence="1">
    <location>
        <begin position="7"/>
        <end position="16"/>
    </location>
</feature>
<gene>
    <name evidence="2" type="ORF">D0Y65_018352</name>
</gene>
<evidence type="ECO:0000313" key="3">
    <source>
        <dbReference type="Proteomes" id="UP000289340"/>
    </source>
</evidence>
<evidence type="ECO:0000313" key="2">
    <source>
        <dbReference type="EMBL" id="RZC03654.1"/>
    </source>
</evidence>
<organism evidence="2 3">
    <name type="scientific">Glycine soja</name>
    <name type="common">Wild soybean</name>
    <dbReference type="NCBI Taxonomy" id="3848"/>
    <lineage>
        <taxon>Eukaryota</taxon>
        <taxon>Viridiplantae</taxon>
        <taxon>Streptophyta</taxon>
        <taxon>Embryophyta</taxon>
        <taxon>Tracheophyta</taxon>
        <taxon>Spermatophyta</taxon>
        <taxon>Magnoliopsida</taxon>
        <taxon>eudicotyledons</taxon>
        <taxon>Gunneridae</taxon>
        <taxon>Pentapetalae</taxon>
        <taxon>rosids</taxon>
        <taxon>fabids</taxon>
        <taxon>Fabales</taxon>
        <taxon>Fabaceae</taxon>
        <taxon>Papilionoideae</taxon>
        <taxon>50 kb inversion clade</taxon>
        <taxon>NPAAA clade</taxon>
        <taxon>indigoferoid/millettioid clade</taxon>
        <taxon>Phaseoleae</taxon>
        <taxon>Glycine</taxon>
        <taxon>Glycine subgen. Soja</taxon>
    </lineage>
</organism>
<keyword evidence="3" id="KW-1185">Reference proteome</keyword>
<feature type="compositionally biased region" description="Polar residues" evidence="1">
    <location>
        <begin position="124"/>
        <end position="133"/>
    </location>
</feature>
<comment type="caution">
    <text evidence="2">The sequence shown here is derived from an EMBL/GenBank/DDBJ whole genome shotgun (WGS) entry which is preliminary data.</text>
</comment>
<dbReference type="AlphaFoldDB" id="A0A445JYQ7"/>
<proteinExistence type="predicted"/>
<dbReference type="Proteomes" id="UP000289340">
    <property type="component" value="Chromosome 7"/>
</dbReference>
<reference evidence="2 3" key="1">
    <citation type="submission" date="2018-09" db="EMBL/GenBank/DDBJ databases">
        <title>A high-quality reference genome of wild soybean provides a powerful tool to mine soybean genomes.</title>
        <authorList>
            <person name="Xie M."/>
            <person name="Chung C.Y.L."/>
            <person name="Li M.-W."/>
            <person name="Wong F.-L."/>
            <person name="Chan T.-F."/>
            <person name="Lam H.-M."/>
        </authorList>
    </citation>
    <scope>NUCLEOTIDE SEQUENCE [LARGE SCALE GENOMIC DNA]</scope>
    <source>
        <strain evidence="3">cv. W05</strain>
        <tissue evidence="2">Hypocotyl of etiolated seedlings</tissue>
    </source>
</reference>
<dbReference type="PANTHER" id="PTHR33871">
    <property type="entry name" value="OS05G0503100 PROTEIN-RELATED"/>
    <property type="match status" value="1"/>
</dbReference>
<dbReference type="PANTHER" id="PTHR33871:SF14">
    <property type="match status" value="1"/>
</dbReference>
<feature type="region of interest" description="Disordered" evidence="1">
    <location>
        <begin position="161"/>
        <end position="216"/>
    </location>
</feature>
<feature type="region of interest" description="Disordered" evidence="1">
    <location>
        <begin position="50"/>
        <end position="75"/>
    </location>
</feature>
<evidence type="ECO:0000256" key="1">
    <source>
        <dbReference type="SAM" id="MobiDB-lite"/>
    </source>
</evidence>